<organism evidence="2 3">
    <name type="scientific">Paenibacillus violae</name>
    <dbReference type="NCBI Taxonomy" id="3077234"/>
    <lineage>
        <taxon>Bacteria</taxon>
        <taxon>Bacillati</taxon>
        <taxon>Bacillota</taxon>
        <taxon>Bacilli</taxon>
        <taxon>Bacillales</taxon>
        <taxon>Paenibacillaceae</taxon>
        <taxon>Paenibacillus</taxon>
    </lineage>
</organism>
<keyword evidence="1" id="KW-1133">Transmembrane helix</keyword>
<accession>A0ABU3R9P1</accession>
<dbReference type="RefSeq" id="WP_315950629.1">
    <property type="nucleotide sequence ID" value="NZ_JAWCUD010000002.1"/>
</dbReference>
<feature type="transmembrane region" description="Helical" evidence="1">
    <location>
        <begin position="60"/>
        <end position="83"/>
    </location>
</feature>
<keyword evidence="1" id="KW-0812">Transmembrane</keyword>
<dbReference type="InterPro" id="IPR021214">
    <property type="entry name" value="DUF2568"/>
</dbReference>
<feature type="transmembrane region" description="Helical" evidence="1">
    <location>
        <begin position="89"/>
        <end position="109"/>
    </location>
</feature>
<keyword evidence="3" id="KW-1185">Reference proteome</keyword>
<reference evidence="2 3" key="1">
    <citation type="submission" date="2023-10" db="EMBL/GenBank/DDBJ databases">
        <title>Paenibacillus strain PFR10 Genome sequencing and assembly.</title>
        <authorList>
            <person name="Kim I."/>
        </authorList>
    </citation>
    <scope>NUCLEOTIDE SEQUENCE [LARGE SCALE GENOMIC DNA]</scope>
    <source>
        <strain evidence="2 3">PFR10</strain>
    </source>
</reference>
<protein>
    <submittedName>
        <fullName evidence="2">YrdB family protein</fullName>
    </submittedName>
</protein>
<evidence type="ECO:0000256" key="1">
    <source>
        <dbReference type="SAM" id="Phobius"/>
    </source>
</evidence>
<feature type="transmembrane region" description="Helical" evidence="1">
    <location>
        <begin position="33"/>
        <end position="53"/>
    </location>
</feature>
<proteinExistence type="predicted"/>
<evidence type="ECO:0000313" key="2">
    <source>
        <dbReference type="EMBL" id="MDU0200981.1"/>
    </source>
</evidence>
<dbReference type="EMBL" id="JAWCUD010000002">
    <property type="protein sequence ID" value="MDU0200981.1"/>
    <property type="molecule type" value="Genomic_DNA"/>
</dbReference>
<gene>
    <name evidence="2" type="ORF">RQP52_07755</name>
</gene>
<feature type="transmembrane region" description="Helical" evidence="1">
    <location>
        <begin position="7"/>
        <end position="27"/>
    </location>
</feature>
<sequence>MFVSFNLVIRFLLELFLLGSLGVWGYHLGGGTFARFILMLLLPLAAAIIWGLFISPKARFSLPISLIVFIEFLLVGAAAYGLIWSEHLLTAVIYAVTHIGNRVLLSIFLHKKKDG</sequence>
<dbReference type="Proteomes" id="UP001260980">
    <property type="component" value="Unassembled WGS sequence"/>
</dbReference>
<name>A0ABU3R9P1_9BACL</name>
<dbReference type="Pfam" id="PF10823">
    <property type="entry name" value="DUF2568"/>
    <property type="match status" value="1"/>
</dbReference>
<comment type="caution">
    <text evidence="2">The sequence shown here is derived from an EMBL/GenBank/DDBJ whole genome shotgun (WGS) entry which is preliminary data.</text>
</comment>
<evidence type="ECO:0000313" key="3">
    <source>
        <dbReference type="Proteomes" id="UP001260980"/>
    </source>
</evidence>
<keyword evidence="1" id="KW-0472">Membrane</keyword>